<keyword evidence="1" id="KW-1133">Transmembrane helix</keyword>
<evidence type="ECO:0000313" key="4">
    <source>
        <dbReference type="Proteomes" id="UP000179279"/>
    </source>
</evidence>
<dbReference type="InterPro" id="IPR050570">
    <property type="entry name" value="Cell_wall_metabolism_enzyme"/>
</dbReference>
<accession>A0A1G1WWY5</accession>
<evidence type="ECO:0000259" key="2">
    <source>
        <dbReference type="PROSITE" id="PS51782"/>
    </source>
</evidence>
<dbReference type="PANTHER" id="PTHR21666:SF270">
    <property type="entry name" value="MUREIN HYDROLASE ACTIVATOR ENVC"/>
    <property type="match status" value="1"/>
</dbReference>
<keyword evidence="1" id="KW-0472">Membrane</keyword>
<dbReference type="Gene3D" id="3.10.350.10">
    <property type="entry name" value="LysM domain"/>
    <property type="match status" value="2"/>
</dbReference>
<sequence length="403" mass="43257">MNSQNADSSTSFYSGQIYEYDFLTGELVEVSPSFSFPKKVLSTVSEIAKAFIVSGAKTSWEFTGFLFSYLVFAQKRLVSFVYLLESIKDLAVKVVMWRRGFLFKPTVHGGVLAISSVALVVGGLFVNSVEPADFTRDLVLASENTTETIIPEDRPRSEVIKYEVAGGESLSQIAKNFNISVDSIKWENDIRDVDSIKPGDTLAIPPVTGVVYKVRKGDTISSIAETFSANAQTIATYPFNYITDSLKLTVGQTLIIPGGKKPEPTPLPYSNPGYNQPIFYAAGGNGLFSWPVRGSLNQYPSWWHPAIDIGAAYGSSVAAAGGGKVVAATWGNYGYGNYVSIDHGNGYSTTYAHLSTIKVSAGQTVGRGQAIGNVGCTGFCTGPHLHFAVFRGGSVANPLSLLP</sequence>
<feature type="transmembrane region" description="Helical" evidence="1">
    <location>
        <begin position="105"/>
        <end position="126"/>
    </location>
</feature>
<dbReference type="Gene3D" id="2.70.70.10">
    <property type="entry name" value="Glucose Permease (Domain IIA)"/>
    <property type="match status" value="1"/>
</dbReference>
<dbReference type="Pfam" id="PF01476">
    <property type="entry name" value="LysM"/>
    <property type="match status" value="2"/>
</dbReference>
<dbReference type="SUPFAM" id="SSF51261">
    <property type="entry name" value="Duplicated hybrid motif"/>
    <property type="match status" value="1"/>
</dbReference>
<feature type="domain" description="LysM" evidence="2">
    <location>
        <begin position="160"/>
        <end position="204"/>
    </location>
</feature>
<organism evidence="3 4">
    <name type="scientific">Candidatus Woykebacteria bacterium RIFCSPLOWO2_01_FULL_41_12</name>
    <dbReference type="NCBI Taxonomy" id="1802604"/>
    <lineage>
        <taxon>Bacteria</taxon>
        <taxon>Candidatus Woykeibacteriota</taxon>
    </lineage>
</organism>
<dbReference type="InterPro" id="IPR016047">
    <property type="entry name" value="M23ase_b-sheet_dom"/>
</dbReference>
<keyword evidence="1" id="KW-0812">Transmembrane</keyword>
<dbReference type="InterPro" id="IPR018392">
    <property type="entry name" value="LysM"/>
</dbReference>
<dbReference type="CDD" id="cd12797">
    <property type="entry name" value="M23_peptidase"/>
    <property type="match status" value="1"/>
</dbReference>
<proteinExistence type="predicted"/>
<dbReference type="PROSITE" id="PS51782">
    <property type="entry name" value="LYSM"/>
    <property type="match status" value="2"/>
</dbReference>
<dbReference type="GO" id="GO:0004222">
    <property type="term" value="F:metalloendopeptidase activity"/>
    <property type="evidence" value="ECO:0007669"/>
    <property type="project" value="TreeGrafter"/>
</dbReference>
<dbReference type="SMART" id="SM00257">
    <property type="entry name" value="LysM"/>
    <property type="match status" value="2"/>
</dbReference>
<evidence type="ECO:0000313" key="3">
    <source>
        <dbReference type="EMBL" id="OGY32233.1"/>
    </source>
</evidence>
<reference evidence="3 4" key="1">
    <citation type="journal article" date="2016" name="Nat. Commun.">
        <title>Thousands of microbial genomes shed light on interconnected biogeochemical processes in an aquifer system.</title>
        <authorList>
            <person name="Anantharaman K."/>
            <person name="Brown C.T."/>
            <person name="Hug L.A."/>
            <person name="Sharon I."/>
            <person name="Castelle C.J."/>
            <person name="Probst A.J."/>
            <person name="Thomas B.C."/>
            <person name="Singh A."/>
            <person name="Wilkins M.J."/>
            <person name="Karaoz U."/>
            <person name="Brodie E.L."/>
            <person name="Williams K.H."/>
            <person name="Hubbard S.S."/>
            <person name="Banfield J.F."/>
        </authorList>
    </citation>
    <scope>NUCLEOTIDE SEQUENCE [LARGE SCALE GENOMIC DNA]</scope>
</reference>
<dbReference type="Pfam" id="PF01551">
    <property type="entry name" value="Peptidase_M23"/>
    <property type="match status" value="1"/>
</dbReference>
<dbReference type="AlphaFoldDB" id="A0A1G1WWY5"/>
<evidence type="ECO:0000256" key="1">
    <source>
        <dbReference type="SAM" id="Phobius"/>
    </source>
</evidence>
<dbReference type="InterPro" id="IPR011055">
    <property type="entry name" value="Dup_hybrid_motif"/>
</dbReference>
<dbReference type="SUPFAM" id="SSF54106">
    <property type="entry name" value="LysM domain"/>
    <property type="match status" value="1"/>
</dbReference>
<comment type="caution">
    <text evidence="3">The sequence shown here is derived from an EMBL/GenBank/DDBJ whole genome shotgun (WGS) entry which is preliminary data.</text>
</comment>
<dbReference type="EMBL" id="MHDA01000021">
    <property type="protein sequence ID" value="OGY32233.1"/>
    <property type="molecule type" value="Genomic_DNA"/>
</dbReference>
<feature type="domain" description="LysM" evidence="2">
    <location>
        <begin position="210"/>
        <end position="256"/>
    </location>
</feature>
<dbReference type="Proteomes" id="UP000179279">
    <property type="component" value="Unassembled WGS sequence"/>
</dbReference>
<protein>
    <recommendedName>
        <fullName evidence="2">LysM domain-containing protein</fullName>
    </recommendedName>
</protein>
<gene>
    <name evidence="3" type="ORF">A3A57_00485</name>
</gene>
<name>A0A1G1WWY5_9BACT</name>
<dbReference type="InterPro" id="IPR036779">
    <property type="entry name" value="LysM_dom_sf"/>
</dbReference>
<dbReference type="CDD" id="cd00118">
    <property type="entry name" value="LysM"/>
    <property type="match status" value="2"/>
</dbReference>
<dbReference type="PANTHER" id="PTHR21666">
    <property type="entry name" value="PEPTIDASE-RELATED"/>
    <property type="match status" value="1"/>
</dbReference>